<name>A0A0P6YCI6_9CHLR</name>
<evidence type="ECO:0000256" key="4">
    <source>
        <dbReference type="ARBA" id="ARBA00022741"/>
    </source>
</evidence>
<keyword evidence="6 7" id="KW-0067">ATP-binding</keyword>
<evidence type="ECO:0000313" key="10">
    <source>
        <dbReference type="EMBL" id="KPL88083.1"/>
    </source>
</evidence>
<keyword evidence="8" id="KW-1133">Transmembrane helix</keyword>
<dbReference type="RefSeq" id="WP_062418922.1">
    <property type="nucleotide sequence ID" value="NZ_DF967974.1"/>
</dbReference>
<dbReference type="GO" id="GO:0004674">
    <property type="term" value="F:protein serine/threonine kinase activity"/>
    <property type="evidence" value="ECO:0007669"/>
    <property type="project" value="UniProtKB-EC"/>
</dbReference>
<keyword evidence="4 7" id="KW-0547">Nucleotide-binding</keyword>
<comment type="caution">
    <text evidence="10">The sequence shown here is derived from an EMBL/GenBank/DDBJ whole genome shotgun (WGS) entry which is preliminary data.</text>
</comment>
<dbReference type="PROSITE" id="PS00107">
    <property type="entry name" value="PROTEIN_KINASE_ATP"/>
    <property type="match status" value="1"/>
</dbReference>
<organism evidence="10 11">
    <name type="scientific">Levilinea saccharolytica</name>
    <dbReference type="NCBI Taxonomy" id="229921"/>
    <lineage>
        <taxon>Bacteria</taxon>
        <taxon>Bacillati</taxon>
        <taxon>Chloroflexota</taxon>
        <taxon>Anaerolineae</taxon>
        <taxon>Anaerolineales</taxon>
        <taxon>Anaerolineaceae</taxon>
        <taxon>Levilinea</taxon>
    </lineage>
</organism>
<keyword evidence="3" id="KW-0808">Transferase</keyword>
<dbReference type="EMBL" id="LGCM01000018">
    <property type="protein sequence ID" value="KPL88083.1"/>
    <property type="molecule type" value="Genomic_DNA"/>
</dbReference>
<dbReference type="InterPro" id="IPR000719">
    <property type="entry name" value="Prot_kinase_dom"/>
</dbReference>
<feature type="transmembrane region" description="Helical" evidence="8">
    <location>
        <begin position="313"/>
        <end position="331"/>
    </location>
</feature>
<dbReference type="EC" id="2.7.11.1" evidence="2"/>
<gene>
    <name evidence="10" type="ORF">ADN01_04080</name>
</gene>
<dbReference type="OrthoDB" id="136279at2"/>
<evidence type="ECO:0000256" key="8">
    <source>
        <dbReference type="SAM" id="Phobius"/>
    </source>
</evidence>
<proteinExistence type="inferred from homology"/>
<dbReference type="PROSITE" id="PS50011">
    <property type="entry name" value="PROTEIN_KINASE_DOM"/>
    <property type="match status" value="1"/>
</dbReference>
<dbReference type="Gene3D" id="3.30.200.20">
    <property type="entry name" value="Phosphorylase Kinase, domain 1"/>
    <property type="match status" value="1"/>
</dbReference>
<feature type="domain" description="Protein kinase" evidence="9">
    <location>
        <begin position="15"/>
        <end position="287"/>
    </location>
</feature>
<dbReference type="CDD" id="cd14014">
    <property type="entry name" value="STKc_PknB_like"/>
    <property type="match status" value="1"/>
</dbReference>
<evidence type="ECO:0000256" key="5">
    <source>
        <dbReference type="ARBA" id="ARBA00022777"/>
    </source>
</evidence>
<feature type="binding site" evidence="7">
    <location>
        <position position="45"/>
    </location>
    <ligand>
        <name>ATP</name>
        <dbReference type="ChEBI" id="CHEBI:30616"/>
    </ligand>
</feature>
<dbReference type="PANTHER" id="PTHR43671">
    <property type="entry name" value="SERINE/THREONINE-PROTEIN KINASE NEK"/>
    <property type="match status" value="1"/>
</dbReference>
<dbReference type="PANTHER" id="PTHR43671:SF13">
    <property type="entry name" value="SERINE_THREONINE-PROTEIN KINASE NEK2"/>
    <property type="match status" value="1"/>
</dbReference>
<dbReference type="Gene3D" id="1.10.510.10">
    <property type="entry name" value="Transferase(Phosphotransferase) domain 1"/>
    <property type="match status" value="1"/>
</dbReference>
<dbReference type="GO" id="GO:0005524">
    <property type="term" value="F:ATP binding"/>
    <property type="evidence" value="ECO:0007669"/>
    <property type="project" value="UniProtKB-UniRule"/>
</dbReference>
<dbReference type="InterPro" id="IPR017441">
    <property type="entry name" value="Protein_kinase_ATP_BS"/>
</dbReference>
<dbReference type="InterPro" id="IPR050660">
    <property type="entry name" value="NEK_Ser/Thr_kinase"/>
</dbReference>
<evidence type="ECO:0000256" key="6">
    <source>
        <dbReference type="ARBA" id="ARBA00022840"/>
    </source>
</evidence>
<dbReference type="InterPro" id="IPR011009">
    <property type="entry name" value="Kinase-like_dom_sf"/>
</dbReference>
<accession>A0A0P6YCI6</accession>
<keyword evidence="8" id="KW-0812">Transmembrane</keyword>
<evidence type="ECO:0000313" key="11">
    <source>
        <dbReference type="Proteomes" id="UP000050501"/>
    </source>
</evidence>
<keyword evidence="5 10" id="KW-0418">Kinase</keyword>
<protein>
    <recommendedName>
        <fullName evidence="2">non-specific serine/threonine protein kinase</fullName>
        <ecNumber evidence="2">2.7.11.1</ecNumber>
    </recommendedName>
</protein>
<evidence type="ECO:0000256" key="3">
    <source>
        <dbReference type="ARBA" id="ARBA00022679"/>
    </source>
</evidence>
<sequence length="332" mass="37048">MPVPLKAGEILRGRYRISRIIGQGGMGSIYLADDQRLEGRQCALKEVEHDRSLPPDLVREAREQFLREATVLARLDHPNLPKVSDFFSIGTRDYLVMDFVPGKDLRALMLEARQSGNFLPESSVLNWANQLADALTYLHAQKPAIVHRDIKPSNLKLTPSGLLKLVDFGLVKLLAPGEVTITVLQGQGTALYTPLEQYGGDSGHTDARSDIFTFGATLYHLLTNHPPADARQRFLDPSALQPPRQINPEISPRTERAILWAMSMHPDDRPANVESFREALVGSAPLLMTNLPQRTQPQKNTLQSMFAHDPERSLWWALIGMSVVSLVLSLLR</sequence>
<comment type="similarity">
    <text evidence="1">Belongs to the protein kinase superfamily. NEK Ser/Thr protein kinase family. NIMA subfamily.</text>
</comment>
<evidence type="ECO:0000256" key="1">
    <source>
        <dbReference type="ARBA" id="ARBA00010886"/>
    </source>
</evidence>
<dbReference type="Proteomes" id="UP000050501">
    <property type="component" value="Unassembled WGS sequence"/>
</dbReference>
<dbReference type="AlphaFoldDB" id="A0A0P6YCI6"/>
<evidence type="ECO:0000256" key="7">
    <source>
        <dbReference type="PROSITE-ProRule" id="PRU10141"/>
    </source>
</evidence>
<keyword evidence="8" id="KW-0472">Membrane</keyword>
<dbReference type="SUPFAM" id="SSF56112">
    <property type="entry name" value="Protein kinase-like (PK-like)"/>
    <property type="match status" value="1"/>
</dbReference>
<keyword evidence="11" id="KW-1185">Reference proteome</keyword>
<reference evidence="10 11" key="1">
    <citation type="submission" date="2015-07" db="EMBL/GenBank/DDBJ databases">
        <title>Genome sequence of Levilinea saccharolytica DSM 16555.</title>
        <authorList>
            <person name="Hemp J."/>
            <person name="Ward L.M."/>
            <person name="Pace L.A."/>
            <person name="Fischer W.W."/>
        </authorList>
    </citation>
    <scope>NUCLEOTIDE SEQUENCE [LARGE SCALE GENOMIC DNA]</scope>
    <source>
        <strain evidence="10 11">KIBI-1</strain>
    </source>
</reference>
<dbReference type="SMART" id="SM00220">
    <property type="entry name" value="S_TKc"/>
    <property type="match status" value="1"/>
</dbReference>
<evidence type="ECO:0000259" key="9">
    <source>
        <dbReference type="PROSITE" id="PS50011"/>
    </source>
</evidence>
<evidence type="ECO:0000256" key="2">
    <source>
        <dbReference type="ARBA" id="ARBA00012513"/>
    </source>
</evidence>
<dbReference type="STRING" id="229921.ADN01_04080"/>
<dbReference type="Pfam" id="PF00069">
    <property type="entry name" value="Pkinase"/>
    <property type="match status" value="1"/>
</dbReference>